<gene>
    <name evidence="2" type="ORF">L323_09655</name>
</gene>
<protein>
    <recommendedName>
        <fullName evidence="1">NadR/Ttd14 AAA domain-containing protein</fullName>
    </recommendedName>
</protein>
<dbReference type="RefSeq" id="WP_020815465.1">
    <property type="nucleotide sequence ID" value="NZ_ATAY01000031.1"/>
</dbReference>
<organism evidence="2 3">
    <name type="scientific">Ruminiclostridium papyrosolvens C7</name>
    <dbReference type="NCBI Taxonomy" id="1330534"/>
    <lineage>
        <taxon>Bacteria</taxon>
        <taxon>Bacillati</taxon>
        <taxon>Bacillota</taxon>
        <taxon>Clostridia</taxon>
        <taxon>Eubacteriales</taxon>
        <taxon>Oscillospiraceae</taxon>
        <taxon>Ruminiclostridium</taxon>
    </lineage>
</organism>
<dbReference type="OrthoDB" id="1648224at2"/>
<dbReference type="Proteomes" id="UP000016860">
    <property type="component" value="Unassembled WGS sequence"/>
</dbReference>
<comment type="caution">
    <text evidence="2">The sequence shown here is derived from an EMBL/GenBank/DDBJ whole genome shotgun (WGS) entry which is preliminary data.</text>
</comment>
<dbReference type="InterPro" id="IPR027417">
    <property type="entry name" value="P-loop_NTPase"/>
</dbReference>
<dbReference type="InterPro" id="IPR038727">
    <property type="entry name" value="NadR/Ttd14_AAA_dom"/>
</dbReference>
<evidence type="ECO:0000259" key="1">
    <source>
        <dbReference type="Pfam" id="PF13521"/>
    </source>
</evidence>
<name>U4R344_9FIRM</name>
<dbReference type="PATRIC" id="fig|1330534.3.peg.1924"/>
<proteinExistence type="predicted"/>
<dbReference type="EMBL" id="ATAY01000031">
    <property type="protein sequence ID" value="EPR12024.1"/>
    <property type="molecule type" value="Genomic_DNA"/>
</dbReference>
<dbReference type="SUPFAM" id="SSF52540">
    <property type="entry name" value="P-loop containing nucleoside triphosphate hydrolases"/>
    <property type="match status" value="1"/>
</dbReference>
<evidence type="ECO:0000313" key="2">
    <source>
        <dbReference type="EMBL" id="EPR12024.1"/>
    </source>
</evidence>
<feature type="domain" description="NadR/Ttd14 AAA" evidence="1">
    <location>
        <begin position="6"/>
        <end position="196"/>
    </location>
</feature>
<dbReference type="Gene3D" id="3.40.50.300">
    <property type="entry name" value="P-loop containing nucleotide triphosphate hydrolases"/>
    <property type="match status" value="1"/>
</dbReference>
<dbReference type="AlphaFoldDB" id="U4R344"/>
<dbReference type="Pfam" id="PF13521">
    <property type="entry name" value="AAA_28"/>
    <property type="match status" value="1"/>
</dbReference>
<sequence length="213" mass="24755">MNKDLRIAISGTFATGKTTLAVALEQLMAIPMVSVKSMEKVTSVHFPGKTIDQCSPYEYYQICIYRFLEQVMSENRVQGNFIVDGTLIESYIYGQVKLNSLNYTPFSFNLFANNLEIITHKNIYENFYKSLGNVFKEYCKRNYHSFIHLPVESPAQQENYHYYSDKVRKTCDEMIINALEEIGIKYYIITGSTEERLKKIINIYGIKPKEQLL</sequence>
<reference evidence="2 3" key="1">
    <citation type="journal article" date="2013" name="Genome Announc.">
        <title>Draft Genome Sequence of the Cellulolytic Bacterium Clostridium papyrosolvens C7 (ATCC 700395).</title>
        <authorList>
            <person name="Zepeda V."/>
            <person name="Dassa B."/>
            <person name="Borovok I."/>
            <person name="Lamed R."/>
            <person name="Bayer E.A."/>
            <person name="Cate J.H."/>
        </authorList>
    </citation>
    <scope>NUCLEOTIDE SEQUENCE [LARGE SCALE GENOMIC DNA]</scope>
    <source>
        <strain evidence="2 3">C7</strain>
    </source>
</reference>
<dbReference type="STRING" id="1330534.L323_09655"/>
<accession>U4R344</accession>
<evidence type="ECO:0000313" key="3">
    <source>
        <dbReference type="Proteomes" id="UP000016860"/>
    </source>
</evidence>